<evidence type="ECO:0008006" key="5">
    <source>
        <dbReference type="Google" id="ProtNLM"/>
    </source>
</evidence>
<evidence type="ECO:0000313" key="3">
    <source>
        <dbReference type="EMBL" id="RDV24110.1"/>
    </source>
</evidence>
<proteinExistence type="inferred from homology"/>
<feature type="transmembrane region" description="Helical" evidence="2">
    <location>
        <begin position="12"/>
        <end position="31"/>
    </location>
</feature>
<keyword evidence="2" id="KW-0472">Membrane</keyword>
<evidence type="ECO:0000256" key="1">
    <source>
        <dbReference type="ARBA" id="ARBA00008769"/>
    </source>
</evidence>
<accession>A0A3D8M3D9</accession>
<sequence length="444" mass="49244">MMSAPDNYHFNLPIFHYTVIGAPGILAMSIFSFSKPVATACFSAVVLIVSGFVSKETMAAQGSQNITGPDSVDSLLEKDKRRLRRYRDNWDLHKSQIYADTGLKFGFDYNALGLWASGSLGETDASSGAFRAFGRWDLSGEQVGERGSMVFKFEHRHAYTDVPPFNFGSETGYAGLLNTVYSDQGFRTSTLYWRQEFDRNRGLAFFGFLDVTDYTDIFAFGSPWQSFGNMAFESGSGTIGGLPDGAFGFMLGKMLTPNIYVVGGMVDANADATDISQGFQTFFEQFETFKSFDIGYTSGRDELFLNNWHVSFWQIDKREQAGRPSGWGVSFSASSQVKEVWQPFFRGGWSDGGGASYDASVSIGFGYVPASKNYLLGVGLNWASPSEEEYGDDVRNQWTSELFYRFAFSPNTELTLSMQILLNPALDNGRDSIVLPGLRFRGAF</sequence>
<dbReference type="Gene3D" id="2.40.160.180">
    <property type="entry name" value="Carbohydrate-selective porin OprB"/>
    <property type="match status" value="1"/>
</dbReference>
<protein>
    <recommendedName>
        <fullName evidence="5">Porin</fullName>
    </recommendedName>
</protein>
<keyword evidence="2" id="KW-1133">Transmembrane helix</keyword>
<dbReference type="AlphaFoldDB" id="A0A3D8M3D9"/>
<evidence type="ECO:0000313" key="4">
    <source>
        <dbReference type="Proteomes" id="UP000256561"/>
    </source>
</evidence>
<keyword evidence="2" id="KW-0812">Transmembrane</keyword>
<evidence type="ECO:0000256" key="2">
    <source>
        <dbReference type="SAM" id="Phobius"/>
    </source>
</evidence>
<name>A0A3D8M3D9_9ALTE</name>
<dbReference type="OrthoDB" id="236886at2"/>
<dbReference type="InterPro" id="IPR038673">
    <property type="entry name" value="OprB_sf"/>
</dbReference>
<comment type="similarity">
    <text evidence="1">Belongs to the OprB family.</text>
</comment>
<reference evidence="4" key="1">
    <citation type="submission" date="2018-08" db="EMBL/GenBank/DDBJ databases">
        <authorList>
            <person name="Zhang J."/>
            <person name="Du Z.-J."/>
        </authorList>
    </citation>
    <scope>NUCLEOTIDE SEQUENCE [LARGE SCALE GENOMIC DNA]</scope>
    <source>
        <strain evidence="4">KCTC 52655</strain>
    </source>
</reference>
<keyword evidence="4" id="KW-1185">Reference proteome</keyword>
<gene>
    <name evidence="3" type="ORF">DXV75_15590</name>
</gene>
<comment type="caution">
    <text evidence="3">The sequence shown here is derived from an EMBL/GenBank/DDBJ whole genome shotgun (WGS) entry which is preliminary data.</text>
</comment>
<dbReference type="EMBL" id="QRHA01000014">
    <property type="protein sequence ID" value="RDV24110.1"/>
    <property type="molecule type" value="Genomic_DNA"/>
</dbReference>
<organism evidence="3 4">
    <name type="scientific">Alteromonas aestuariivivens</name>
    <dbReference type="NCBI Taxonomy" id="1938339"/>
    <lineage>
        <taxon>Bacteria</taxon>
        <taxon>Pseudomonadati</taxon>
        <taxon>Pseudomonadota</taxon>
        <taxon>Gammaproteobacteria</taxon>
        <taxon>Alteromonadales</taxon>
        <taxon>Alteromonadaceae</taxon>
        <taxon>Alteromonas/Salinimonas group</taxon>
        <taxon>Alteromonas</taxon>
    </lineage>
</organism>
<dbReference type="Proteomes" id="UP000256561">
    <property type="component" value="Unassembled WGS sequence"/>
</dbReference>